<feature type="domain" description="Metalloprotease TldD/E central" evidence="4">
    <location>
        <begin position="120"/>
        <end position="224"/>
    </location>
</feature>
<dbReference type="InterPro" id="IPR035068">
    <property type="entry name" value="TldD/PmbA_N"/>
</dbReference>
<dbReference type="GO" id="GO:0005829">
    <property type="term" value="C:cytosol"/>
    <property type="evidence" value="ECO:0007669"/>
    <property type="project" value="TreeGrafter"/>
</dbReference>
<feature type="domain" description="Metalloprotease TldD/E C-terminal" evidence="3">
    <location>
        <begin position="231"/>
        <end position="449"/>
    </location>
</feature>
<evidence type="ECO:0000313" key="5">
    <source>
        <dbReference type="EMBL" id="KPQ36445.1"/>
    </source>
</evidence>
<dbReference type="InterPro" id="IPR045570">
    <property type="entry name" value="Metalloprtase-TldD/E_cen_dom"/>
</dbReference>
<sequence length="451" mass="48311">MTIKTAKVQTIAQQAEAIAQKLNITKYDIYGSSVDETSAQVDKGEPKQVKASNRSSVIVRVWNDQNQIGVTSTTNVDETGLALALKTAYEASAFGVKENAPDFSPQATAPAAEVKIEKAEPASVPTLVETLVKAEKGVLQAHEAITSVPYNGIAQREIERFYLNSDGAQRSEERTYASIYLYGKTDQEGRKPRAAGAMRIKSGLSQLDVEGCTQEAADKTISHLDYEKIASGKYPVVFSAEAFLSLLSAFSNMYNAQNILDNRSLSTADSLGTQVASPLLSVYDDELHPENVASETFDGEGTPTRRLPLIEKGILKNFLHSAGTAKRMNAEPTGHASIGAKVSVGLNYLVVEAGDQADEAYQIDSADGVVLIDDLQALHAGVNALQGSFSLPFDGWLVKDGKRISVESATVAGDFREVLKGIQHIEPVAEVTAGGICPRVWVSELSITGEA</sequence>
<protein>
    <submittedName>
        <fullName evidence="5">PmbA protein</fullName>
    </submittedName>
</protein>
<dbReference type="PANTHER" id="PTHR43421:SF1">
    <property type="entry name" value="METALLOPROTEASE PMBA"/>
    <property type="match status" value="1"/>
</dbReference>
<dbReference type="InterPro" id="IPR036059">
    <property type="entry name" value="TldD/PmbA_sf"/>
</dbReference>
<dbReference type="InterPro" id="IPR045569">
    <property type="entry name" value="Metalloprtase-TldD/E_C"/>
</dbReference>
<evidence type="ECO:0000313" key="6">
    <source>
        <dbReference type="Proteomes" id="UP000050465"/>
    </source>
</evidence>
<evidence type="ECO:0000259" key="4">
    <source>
        <dbReference type="Pfam" id="PF19290"/>
    </source>
</evidence>
<dbReference type="InterPro" id="IPR002510">
    <property type="entry name" value="Metalloprtase-TldD/E_N"/>
</dbReference>
<dbReference type="Gene3D" id="3.30.2290.10">
    <property type="entry name" value="PmbA/TldD superfamily"/>
    <property type="match status" value="1"/>
</dbReference>
<dbReference type="EMBL" id="LJZR01000006">
    <property type="protein sequence ID" value="KPQ36445.1"/>
    <property type="molecule type" value="Genomic_DNA"/>
</dbReference>
<dbReference type="PATRIC" id="fig|1666911.3.peg.5158"/>
<evidence type="ECO:0000256" key="1">
    <source>
        <dbReference type="ARBA" id="ARBA00005836"/>
    </source>
</evidence>
<comment type="similarity">
    <text evidence="1">Belongs to the peptidase U62 family.</text>
</comment>
<gene>
    <name evidence="5" type="primary">pmbA</name>
    <name evidence="5" type="ORF">HLUCCA11_06170</name>
</gene>
<organism evidence="5 6">
    <name type="scientific">Phormidesmis priestleyi Ana</name>
    <dbReference type="NCBI Taxonomy" id="1666911"/>
    <lineage>
        <taxon>Bacteria</taxon>
        <taxon>Bacillati</taxon>
        <taxon>Cyanobacteriota</taxon>
        <taxon>Cyanophyceae</taxon>
        <taxon>Leptolyngbyales</taxon>
        <taxon>Leptolyngbyaceae</taxon>
        <taxon>Phormidesmis</taxon>
    </lineage>
</organism>
<dbReference type="AlphaFoldDB" id="A0A0P7ZSI6"/>
<comment type="caution">
    <text evidence="5">The sequence shown here is derived from an EMBL/GenBank/DDBJ whole genome shotgun (WGS) entry which is preliminary data.</text>
</comment>
<dbReference type="Proteomes" id="UP000050465">
    <property type="component" value="Unassembled WGS sequence"/>
</dbReference>
<dbReference type="GO" id="GO:0006508">
    <property type="term" value="P:proteolysis"/>
    <property type="evidence" value="ECO:0007669"/>
    <property type="project" value="InterPro"/>
</dbReference>
<dbReference type="InterPro" id="IPR047657">
    <property type="entry name" value="PmbA"/>
</dbReference>
<dbReference type="SUPFAM" id="SSF111283">
    <property type="entry name" value="Putative modulator of DNA gyrase, PmbA/TldD"/>
    <property type="match status" value="1"/>
</dbReference>
<proteinExistence type="inferred from homology"/>
<dbReference type="GO" id="GO:0008237">
    <property type="term" value="F:metallopeptidase activity"/>
    <property type="evidence" value="ECO:0007669"/>
    <property type="project" value="InterPro"/>
</dbReference>
<feature type="domain" description="Metalloprotease TldD/E N-terminal" evidence="2">
    <location>
        <begin position="27"/>
        <end position="91"/>
    </location>
</feature>
<dbReference type="Pfam" id="PF19290">
    <property type="entry name" value="PmbA_TldD_2nd"/>
    <property type="match status" value="1"/>
</dbReference>
<evidence type="ECO:0000259" key="3">
    <source>
        <dbReference type="Pfam" id="PF19289"/>
    </source>
</evidence>
<dbReference type="PANTHER" id="PTHR43421">
    <property type="entry name" value="METALLOPROTEASE PMBA"/>
    <property type="match status" value="1"/>
</dbReference>
<evidence type="ECO:0000259" key="2">
    <source>
        <dbReference type="Pfam" id="PF01523"/>
    </source>
</evidence>
<reference evidence="5 6" key="1">
    <citation type="submission" date="2015-09" db="EMBL/GenBank/DDBJ databases">
        <title>Identification and resolution of microdiversity through metagenomic sequencing of parallel consortia.</title>
        <authorList>
            <person name="Nelson W.C."/>
            <person name="Romine M.F."/>
            <person name="Lindemann S.R."/>
        </authorList>
    </citation>
    <scope>NUCLEOTIDE SEQUENCE [LARGE SCALE GENOMIC DNA]</scope>
    <source>
        <strain evidence="5">Ana</strain>
    </source>
</reference>
<dbReference type="STRING" id="1666911.HLUCCA11_06170"/>
<dbReference type="Pfam" id="PF01523">
    <property type="entry name" value="PmbA_TldD_1st"/>
    <property type="match status" value="1"/>
</dbReference>
<dbReference type="Pfam" id="PF19289">
    <property type="entry name" value="PmbA_TldD_3rd"/>
    <property type="match status" value="1"/>
</dbReference>
<name>A0A0P7ZSI6_9CYAN</name>
<accession>A0A0P7ZSI6</accession>